<organism evidence="2 3">
    <name type="scientific">Paracoccus thiocyanatus</name>
    <dbReference type="NCBI Taxonomy" id="34006"/>
    <lineage>
        <taxon>Bacteria</taxon>
        <taxon>Pseudomonadati</taxon>
        <taxon>Pseudomonadota</taxon>
        <taxon>Alphaproteobacteria</taxon>
        <taxon>Rhodobacterales</taxon>
        <taxon>Paracoccaceae</taxon>
        <taxon>Paracoccus</taxon>
    </lineage>
</organism>
<feature type="region of interest" description="Disordered" evidence="1">
    <location>
        <begin position="1"/>
        <end position="24"/>
    </location>
</feature>
<proteinExistence type="predicted"/>
<dbReference type="EMBL" id="QFCQ01000135">
    <property type="protein sequence ID" value="RDW12027.1"/>
    <property type="molecule type" value="Genomic_DNA"/>
</dbReference>
<accession>A0A3D8P9B6</accession>
<evidence type="ECO:0000313" key="3">
    <source>
        <dbReference type="Proteomes" id="UP000256679"/>
    </source>
</evidence>
<evidence type="ECO:0000256" key="1">
    <source>
        <dbReference type="SAM" id="MobiDB-lite"/>
    </source>
</evidence>
<dbReference type="AlphaFoldDB" id="A0A3D8P9B6"/>
<reference evidence="2 3" key="1">
    <citation type="submission" date="2018-05" db="EMBL/GenBank/DDBJ databases">
        <title>Whole genome sequencing of Paracoccus thiocyanatus SST.</title>
        <authorList>
            <person name="Ghosh W."/>
            <person name="Rameez M.J."/>
            <person name="Roy C."/>
        </authorList>
    </citation>
    <scope>NUCLEOTIDE SEQUENCE [LARGE SCALE GENOMIC DNA]</scope>
    <source>
        <strain evidence="2 3">SST</strain>
    </source>
</reference>
<keyword evidence="3" id="KW-1185">Reference proteome</keyword>
<gene>
    <name evidence="2" type="ORF">DIE28_15950</name>
</gene>
<sequence>MAAAGPCRGVRARRPAPCPGHAPGLAPGGIAVQIGAVPPGGTMPAAGMAGQLRDMTMTGRPADVAAGRPFFAGAADAL</sequence>
<comment type="caution">
    <text evidence="2">The sequence shown here is derived from an EMBL/GenBank/DDBJ whole genome shotgun (WGS) entry which is preliminary data.</text>
</comment>
<evidence type="ECO:0000313" key="2">
    <source>
        <dbReference type="EMBL" id="RDW12027.1"/>
    </source>
</evidence>
<name>A0A3D8P9B6_9RHOB</name>
<protein>
    <submittedName>
        <fullName evidence="2">Uncharacterized protein</fullName>
    </submittedName>
</protein>
<dbReference type="Proteomes" id="UP000256679">
    <property type="component" value="Unassembled WGS sequence"/>
</dbReference>